<dbReference type="EMBL" id="CVRQ01000058">
    <property type="protein sequence ID" value="CRL42018.1"/>
    <property type="molecule type" value="Genomic_DNA"/>
</dbReference>
<keyword evidence="1" id="KW-0812">Transmembrane</keyword>
<dbReference type="Proteomes" id="UP000049472">
    <property type="component" value="Unassembled WGS sequence"/>
</dbReference>
<gene>
    <name evidence="3" type="ORF">ERS852497_01944</name>
    <name evidence="5" type="ORF">G4312_09195</name>
    <name evidence="4" type="ORF">GKE44_11265</name>
    <name evidence="2" type="ORF">T1815_00421</name>
</gene>
<organism evidence="2 6">
    <name type="scientific">Agathobacter rectalis</name>
    <dbReference type="NCBI Taxonomy" id="39491"/>
    <lineage>
        <taxon>Bacteria</taxon>
        <taxon>Bacillati</taxon>
        <taxon>Bacillota</taxon>
        <taxon>Clostridia</taxon>
        <taxon>Lachnospirales</taxon>
        <taxon>Lachnospiraceae</taxon>
        <taxon>Agathobacter</taxon>
    </lineage>
</organism>
<evidence type="ECO:0000313" key="7">
    <source>
        <dbReference type="Proteomes" id="UP000095602"/>
    </source>
</evidence>
<evidence type="ECO:0000313" key="6">
    <source>
        <dbReference type="Proteomes" id="UP000049472"/>
    </source>
</evidence>
<dbReference type="Proteomes" id="UP001193756">
    <property type="component" value="Unassembled WGS sequence"/>
</dbReference>
<evidence type="ECO:0000256" key="1">
    <source>
        <dbReference type="SAM" id="Phobius"/>
    </source>
</evidence>
<evidence type="ECO:0000313" key="3">
    <source>
        <dbReference type="EMBL" id="CUP12099.1"/>
    </source>
</evidence>
<reference evidence="6" key="2">
    <citation type="submission" date="2015-05" db="EMBL/GenBank/DDBJ databases">
        <authorList>
            <consortium name="Pathogen Informatics"/>
        </authorList>
    </citation>
    <scope>NUCLEOTIDE SEQUENCE [LARGE SCALE GENOMIC DNA]</scope>
    <source>
        <strain evidence="3 7">2789STDY5834884</strain>
        <strain evidence="6">T1-815</strain>
    </source>
</reference>
<reference evidence="5" key="4">
    <citation type="journal article" date="2020" name="Cell Host Microbe">
        <title>Functional and Genomic Variation between Human-Derived Isolates of Lachnospiraceae Reveals Inter- and Intra-Species Diversity.</title>
        <authorList>
            <person name="Sorbara M.T."/>
            <person name="Littmann E.R."/>
            <person name="Fontana E."/>
            <person name="Moody T.U."/>
            <person name="Kohout C.E."/>
            <person name="Gjonbalaj M."/>
            <person name="Eaton V."/>
            <person name="Seok R."/>
            <person name="Leiner I.M."/>
            <person name="Pamer E.G."/>
        </authorList>
    </citation>
    <scope>NUCLEOTIDE SEQUENCE</scope>
    <source>
        <strain evidence="5">MSK.16.45</strain>
    </source>
</reference>
<reference evidence="4 8" key="3">
    <citation type="journal article" date="2019" name="Nat. Med.">
        <title>A library of human gut bacterial isolates paired with longitudinal multiomics data enables mechanistic microbiome research.</title>
        <authorList>
            <person name="Poyet M."/>
            <person name="Groussin M."/>
            <person name="Gibbons S.M."/>
            <person name="Avila-Pacheco J."/>
            <person name="Jiang X."/>
            <person name="Kearney S.M."/>
            <person name="Perrotta A.R."/>
            <person name="Berdy B."/>
            <person name="Zhao S."/>
            <person name="Lieberman T.D."/>
            <person name="Swanson P.K."/>
            <person name="Smith M."/>
            <person name="Roesemann S."/>
            <person name="Alexander J.E."/>
            <person name="Rich S.A."/>
            <person name="Livny J."/>
            <person name="Vlamakis H."/>
            <person name="Clish C."/>
            <person name="Bullock K."/>
            <person name="Deik A."/>
            <person name="Scott J."/>
            <person name="Pierce K.A."/>
            <person name="Xavier R.J."/>
            <person name="Alm E.J."/>
        </authorList>
    </citation>
    <scope>NUCLEOTIDE SEQUENCE [LARGE SCALE GENOMIC DNA]</scope>
    <source>
        <strain evidence="4 8">BIOML-A5</strain>
    </source>
</reference>
<keyword evidence="6" id="KW-1185">Reference proteome</keyword>
<evidence type="ECO:0000313" key="2">
    <source>
        <dbReference type="EMBL" id="CRL42018.1"/>
    </source>
</evidence>
<protein>
    <submittedName>
        <fullName evidence="5">DUF948 domain-containing protein</fullName>
    </submittedName>
</protein>
<evidence type="ECO:0000313" key="5">
    <source>
        <dbReference type="EMBL" id="NSC77451.1"/>
    </source>
</evidence>
<dbReference type="AlphaFoldDB" id="A0A0M6WX57"/>
<evidence type="ECO:0000313" key="8">
    <source>
        <dbReference type="Proteomes" id="UP000465607"/>
    </source>
</evidence>
<dbReference type="EMBL" id="WKQV01000018">
    <property type="protein sequence ID" value="MSD27714.1"/>
    <property type="molecule type" value="Genomic_DNA"/>
</dbReference>
<dbReference type="Proteomes" id="UP000095602">
    <property type="component" value="Unassembled WGS sequence"/>
</dbReference>
<dbReference type="EMBL" id="CZAJ01000018">
    <property type="protein sequence ID" value="CUP12099.1"/>
    <property type="molecule type" value="Genomic_DNA"/>
</dbReference>
<feature type="transmembrane region" description="Helical" evidence="1">
    <location>
        <begin position="12"/>
        <end position="34"/>
    </location>
</feature>
<dbReference type="RefSeq" id="WP_055062726.1">
    <property type="nucleotide sequence ID" value="NZ_CVRQ01000058.1"/>
</dbReference>
<dbReference type="Proteomes" id="UP000465607">
    <property type="component" value="Unassembled WGS sequence"/>
</dbReference>
<reference evidence="2" key="1">
    <citation type="submission" date="2015-05" db="EMBL/GenBank/DDBJ databases">
        <authorList>
            <person name="Wang D.B."/>
            <person name="Wang M."/>
        </authorList>
    </citation>
    <scope>NUCLEOTIDE SEQUENCE [LARGE SCALE GENOMIC DNA]</scope>
    <source>
        <strain evidence="2">T1-815</strain>
    </source>
</reference>
<proteinExistence type="predicted"/>
<evidence type="ECO:0000313" key="4">
    <source>
        <dbReference type="EMBL" id="MSD27714.1"/>
    </source>
</evidence>
<dbReference type="EMBL" id="JAAIMP010000011">
    <property type="protein sequence ID" value="NSC77451.1"/>
    <property type="molecule type" value="Genomic_DNA"/>
</dbReference>
<sequence>MELSMDNMDIIAGGILAIMLALFMLTVIVTLIALSHRIRLLSNEIYRIEKQVSDYIDELSRSESDKLEIEHKVHQDGVISSVLQEIFP</sequence>
<reference evidence="5" key="5">
    <citation type="submission" date="2020-02" db="EMBL/GenBank/DDBJ databases">
        <authorList>
            <person name="Littmann E."/>
            <person name="Sorbara M."/>
        </authorList>
    </citation>
    <scope>NUCLEOTIDE SEQUENCE</scope>
    <source>
        <strain evidence="5">MSK.16.45</strain>
    </source>
</reference>
<accession>A0A0M6WX57</accession>
<keyword evidence="1" id="KW-1133">Transmembrane helix</keyword>
<keyword evidence="1" id="KW-0472">Membrane</keyword>
<name>A0A0M6WX57_9FIRM</name>